<evidence type="ECO:0000313" key="2">
    <source>
        <dbReference type="WBParaSite" id="ALUE_0000150001-mRNA-1"/>
    </source>
</evidence>
<dbReference type="Proteomes" id="UP000036681">
    <property type="component" value="Unplaced"/>
</dbReference>
<organism evidence="1 2">
    <name type="scientific">Ascaris lumbricoides</name>
    <name type="common">Giant roundworm</name>
    <dbReference type="NCBI Taxonomy" id="6252"/>
    <lineage>
        <taxon>Eukaryota</taxon>
        <taxon>Metazoa</taxon>
        <taxon>Ecdysozoa</taxon>
        <taxon>Nematoda</taxon>
        <taxon>Chromadorea</taxon>
        <taxon>Rhabditida</taxon>
        <taxon>Spirurina</taxon>
        <taxon>Ascaridomorpha</taxon>
        <taxon>Ascaridoidea</taxon>
        <taxon>Ascarididae</taxon>
        <taxon>Ascaris</taxon>
    </lineage>
</organism>
<reference evidence="2" key="1">
    <citation type="submission" date="2017-02" db="UniProtKB">
        <authorList>
            <consortium name="WormBaseParasite"/>
        </authorList>
    </citation>
    <scope>IDENTIFICATION</scope>
</reference>
<accession>A0A0M3HJ05</accession>
<dbReference type="WBParaSite" id="ALUE_0000150001-mRNA-1">
    <property type="protein sequence ID" value="ALUE_0000150001-mRNA-1"/>
    <property type="gene ID" value="ALUE_0000150001"/>
</dbReference>
<evidence type="ECO:0000313" key="1">
    <source>
        <dbReference type="Proteomes" id="UP000036681"/>
    </source>
</evidence>
<dbReference type="AlphaFoldDB" id="A0A0M3HJ05"/>
<name>A0A0M3HJ05_ASCLU</name>
<sequence length="33" mass="3640">MFTSGITAWRTSEGIGNLSSTFRHSWPEASPEV</sequence>
<protein>
    <submittedName>
        <fullName evidence="2">Uncharacterized protein</fullName>
    </submittedName>
</protein>
<proteinExistence type="predicted"/>
<keyword evidence="1" id="KW-1185">Reference proteome</keyword>